<dbReference type="EMBL" id="JAUJYO010000009">
    <property type="protein sequence ID" value="KAK1309467.1"/>
    <property type="molecule type" value="Genomic_DNA"/>
</dbReference>
<reference evidence="1" key="1">
    <citation type="journal article" date="2023" name="Nat. Commun.">
        <title>Diploid and tetraploid genomes of Acorus and the evolution of monocots.</title>
        <authorList>
            <person name="Ma L."/>
            <person name="Liu K.W."/>
            <person name="Li Z."/>
            <person name="Hsiao Y.Y."/>
            <person name="Qi Y."/>
            <person name="Fu T."/>
            <person name="Tang G.D."/>
            <person name="Zhang D."/>
            <person name="Sun W.H."/>
            <person name="Liu D.K."/>
            <person name="Li Y."/>
            <person name="Chen G.Z."/>
            <person name="Liu X.D."/>
            <person name="Liao X.Y."/>
            <person name="Jiang Y.T."/>
            <person name="Yu X."/>
            <person name="Hao Y."/>
            <person name="Huang J."/>
            <person name="Zhao X.W."/>
            <person name="Ke S."/>
            <person name="Chen Y.Y."/>
            <person name="Wu W.L."/>
            <person name="Hsu J.L."/>
            <person name="Lin Y.F."/>
            <person name="Huang M.D."/>
            <person name="Li C.Y."/>
            <person name="Huang L."/>
            <person name="Wang Z.W."/>
            <person name="Zhao X."/>
            <person name="Zhong W.Y."/>
            <person name="Peng D.H."/>
            <person name="Ahmad S."/>
            <person name="Lan S."/>
            <person name="Zhang J.S."/>
            <person name="Tsai W.C."/>
            <person name="Van de Peer Y."/>
            <person name="Liu Z.J."/>
        </authorList>
    </citation>
    <scope>NUCLEOTIDE SEQUENCE</scope>
    <source>
        <strain evidence="1">CP</strain>
    </source>
</reference>
<name>A0AAV9E841_ACOCL</name>
<dbReference type="AlphaFoldDB" id="A0AAV9E841"/>
<dbReference type="Proteomes" id="UP001180020">
    <property type="component" value="Unassembled WGS sequence"/>
</dbReference>
<comment type="caution">
    <text evidence="1">The sequence shown here is derived from an EMBL/GenBank/DDBJ whole genome shotgun (WGS) entry which is preliminary data.</text>
</comment>
<keyword evidence="2" id="KW-1185">Reference proteome</keyword>
<organism evidence="1 2">
    <name type="scientific">Acorus calamus</name>
    <name type="common">Sweet flag</name>
    <dbReference type="NCBI Taxonomy" id="4465"/>
    <lineage>
        <taxon>Eukaryota</taxon>
        <taxon>Viridiplantae</taxon>
        <taxon>Streptophyta</taxon>
        <taxon>Embryophyta</taxon>
        <taxon>Tracheophyta</taxon>
        <taxon>Spermatophyta</taxon>
        <taxon>Magnoliopsida</taxon>
        <taxon>Liliopsida</taxon>
        <taxon>Acoraceae</taxon>
        <taxon>Acorus</taxon>
    </lineage>
</organism>
<reference evidence="1" key="2">
    <citation type="submission" date="2023-06" db="EMBL/GenBank/DDBJ databases">
        <authorList>
            <person name="Ma L."/>
            <person name="Liu K.-W."/>
            <person name="Li Z."/>
            <person name="Hsiao Y.-Y."/>
            <person name="Qi Y."/>
            <person name="Fu T."/>
            <person name="Tang G."/>
            <person name="Zhang D."/>
            <person name="Sun W.-H."/>
            <person name="Liu D.-K."/>
            <person name="Li Y."/>
            <person name="Chen G.-Z."/>
            <person name="Liu X.-D."/>
            <person name="Liao X.-Y."/>
            <person name="Jiang Y.-T."/>
            <person name="Yu X."/>
            <person name="Hao Y."/>
            <person name="Huang J."/>
            <person name="Zhao X.-W."/>
            <person name="Ke S."/>
            <person name="Chen Y.-Y."/>
            <person name="Wu W.-L."/>
            <person name="Hsu J.-L."/>
            <person name="Lin Y.-F."/>
            <person name="Huang M.-D."/>
            <person name="Li C.-Y."/>
            <person name="Huang L."/>
            <person name="Wang Z.-W."/>
            <person name="Zhao X."/>
            <person name="Zhong W.-Y."/>
            <person name="Peng D.-H."/>
            <person name="Ahmad S."/>
            <person name="Lan S."/>
            <person name="Zhang J.-S."/>
            <person name="Tsai W.-C."/>
            <person name="Van De Peer Y."/>
            <person name="Liu Z.-J."/>
        </authorList>
    </citation>
    <scope>NUCLEOTIDE SEQUENCE</scope>
    <source>
        <strain evidence="1">CP</strain>
        <tissue evidence="1">Leaves</tissue>
    </source>
</reference>
<gene>
    <name evidence="1" type="ORF">QJS10_CPA09g00550</name>
</gene>
<sequence length="150" mass="17794">MVEWHYFGRTLGVVIEMFVKDRFPALYHIAKERDIIVTHFWKIQNDPGGHGPDQIRWQLDPSKGYITRRGYAWFVSNISLDTELVSKRVDIWHAKVPHKGKVVPEFFHNLRPLFEWRGNSRAPLLHLFYNGRALGHNMKNRWTQPVLLVH</sequence>
<proteinExistence type="predicted"/>
<protein>
    <submittedName>
        <fullName evidence="1">Uncharacterized protein</fullName>
    </submittedName>
</protein>
<evidence type="ECO:0000313" key="1">
    <source>
        <dbReference type="EMBL" id="KAK1309467.1"/>
    </source>
</evidence>
<accession>A0AAV9E841</accession>
<evidence type="ECO:0000313" key="2">
    <source>
        <dbReference type="Proteomes" id="UP001180020"/>
    </source>
</evidence>